<dbReference type="Proteomes" id="UP000821866">
    <property type="component" value="Unassembled WGS sequence"/>
</dbReference>
<reference evidence="2" key="1">
    <citation type="journal article" date="2020" name="Cell">
        <title>Large-Scale Comparative Analyses of Tick Genomes Elucidate Their Genetic Diversity and Vector Capacities.</title>
        <authorList>
            <consortium name="Tick Genome and Microbiome Consortium (TIGMIC)"/>
            <person name="Jia N."/>
            <person name="Wang J."/>
            <person name="Shi W."/>
            <person name="Du L."/>
            <person name="Sun Y."/>
            <person name="Zhan W."/>
            <person name="Jiang J.F."/>
            <person name="Wang Q."/>
            <person name="Zhang B."/>
            <person name="Ji P."/>
            <person name="Bell-Sakyi L."/>
            <person name="Cui X.M."/>
            <person name="Yuan T.T."/>
            <person name="Jiang B.G."/>
            <person name="Yang W.F."/>
            <person name="Lam T.T."/>
            <person name="Chang Q.C."/>
            <person name="Ding S.J."/>
            <person name="Wang X.J."/>
            <person name="Zhu J.G."/>
            <person name="Ruan X.D."/>
            <person name="Zhao L."/>
            <person name="Wei J.T."/>
            <person name="Ye R.Z."/>
            <person name="Que T.C."/>
            <person name="Du C.H."/>
            <person name="Zhou Y.H."/>
            <person name="Cheng J.X."/>
            <person name="Dai P.F."/>
            <person name="Guo W.B."/>
            <person name="Han X.H."/>
            <person name="Huang E.J."/>
            <person name="Li L.F."/>
            <person name="Wei W."/>
            <person name="Gao Y.C."/>
            <person name="Liu J.Z."/>
            <person name="Shao H.Z."/>
            <person name="Wang X."/>
            <person name="Wang C.C."/>
            <person name="Yang T.C."/>
            <person name="Huo Q.B."/>
            <person name="Li W."/>
            <person name="Chen H.Y."/>
            <person name="Chen S.E."/>
            <person name="Zhou L.G."/>
            <person name="Ni X.B."/>
            <person name="Tian J.H."/>
            <person name="Sheng Y."/>
            <person name="Liu T."/>
            <person name="Pan Y.S."/>
            <person name="Xia L.Y."/>
            <person name="Li J."/>
            <person name="Zhao F."/>
            <person name="Cao W.C."/>
        </authorList>
    </citation>
    <scope>NUCLEOTIDE SEQUENCE</scope>
    <source>
        <strain evidence="2">Rmic-2018</strain>
    </source>
</reference>
<name>A0A9J6D3H9_RHIMP</name>
<comment type="caution">
    <text evidence="2">The sequence shown here is derived from an EMBL/GenBank/DDBJ whole genome shotgun (WGS) entry which is preliminary data.</text>
</comment>
<feature type="region of interest" description="Disordered" evidence="1">
    <location>
        <begin position="83"/>
        <end position="113"/>
    </location>
</feature>
<accession>A0A9J6D3H9</accession>
<sequence>MHNSGASNDHLVLPSSSKYSTIVHHVKLKTQRPAVRRAVSPMWLINSSGGDIEHQTMYQQHQQQTSRCEELCLLMGNVSLGTDSTRQWNSRPARHTQSRPRPAAGPPLYPIDPRDRERTYLEETWLRRRLARVKCCLGHLDRTSRLQGKADSLEKEKTRIESSLSDVHDELLRMTHVIVGSQTRSCHAHHRYVCPLSSERLRGHGLCAHVGTNCSCISPPPS</sequence>
<keyword evidence="3" id="KW-1185">Reference proteome</keyword>
<evidence type="ECO:0000313" key="3">
    <source>
        <dbReference type="Proteomes" id="UP000821866"/>
    </source>
</evidence>
<reference evidence="2" key="2">
    <citation type="submission" date="2021-09" db="EMBL/GenBank/DDBJ databases">
        <authorList>
            <person name="Jia N."/>
            <person name="Wang J."/>
            <person name="Shi W."/>
            <person name="Du L."/>
            <person name="Sun Y."/>
            <person name="Zhan W."/>
            <person name="Jiang J."/>
            <person name="Wang Q."/>
            <person name="Zhang B."/>
            <person name="Ji P."/>
            <person name="Sakyi L.B."/>
            <person name="Cui X."/>
            <person name="Yuan T."/>
            <person name="Jiang B."/>
            <person name="Yang W."/>
            <person name="Lam T.T.-Y."/>
            <person name="Chang Q."/>
            <person name="Ding S."/>
            <person name="Wang X."/>
            <person name="Zhu J."/>
            <person name="Ruan X."/>
            <person name="Zhao L."/>
            <person name="Wei J."/>
            <person name="Que T."/>
            <person name="Du C."/>
            <person name="Cheng J."/>
            <person name="Dai P."/>
            <person name="Han X."/>
            <person name="Huang E."/>
            <person name="Gao Y."/>
            <person name="Liu J."/>
            <person name="Shao H."/>
            <person name="Ye R."/>
            <person name="Li L."/>
            <person name="Wei W."/>
            <person name="Wang X."/>
            <person name="Wang C."/>
            <person name="Huo Q."/>
            <person name="Li W."/>
            <person name="Guo W."/>
            <person name="Chen H."/>
            <person name="Chen S."/>
            <person name="Zhou L."/>
            <person name="Zhou L."/>
            <person name="Ni X."/>
            <person name="Tian J."/>
            <person name="Zhou Y."/>
            <person name="Sheng Y."/>
            <person name="Liu T."/>
            <person name="Pan Y."/>
            <person name="Xia L."/>
            <person name="Li J."/>
            <person name="Zhao F."/>
            <person name="Cao W."/>
        </authorList>
    </citation>
    <scope>NUCLEOTIDE SEQUENCE</scope>
    <source>
        <strain evidence="2">Rmic-2018</strain>
        <tissue evidence="2">Larvae</tissue>
    </source>
</reference>
<gene>
    <name evidence="2" type="ORF">HPB51_026319</name>
</gene>
<dbReference type="EMBL" id="JABSTU010000046">
    <property type="protein sequence ID" value="KAH8001176.1"/>
    <property type="molecule type" value="Genomic_DNA"/>
</dbReference>
<protein>
    <submittedName>
        <fullName evidence="2">Uncharacterized protein</fullName>
    </submittedName>
</protein>
<organism evidence="2 3">
    <name type="scientific">Rhipicephalus microplus</name>
    <name type="common">Cattle tick</name>
    <name type="synonym">Boophilus microplus</name>
    <dbReference type="NCBI Taxonomy" id="6941"/>
    <lineage>
        <taxon>Eukaryota</taxon>
        <taxon>Metazoa</taxon>
        <taxon>Ecdysozoa</taxon>
        <taxon>Arthropoda</taxon>
        <taxon>Chelicerata</taxon>
        <taxon>Arachnida</taxon>
        <taxon>Acari</taxon>
        <taxon>Parasitiformes</taxon>
        <taxon>Ixodida</taxon>
        <taxon>Ixodoidea</taxon>
        <taxon>Ixodidae</taxon>
        <taxon>Rhipicephalinae</taxon>
        <taxon>Rhipicephalus</taxon>
        <taxon>Boophilus</taxon>
    </lineage>
</organism>
<dbReference type="AlphaFoldDB" id="A0A9J6D3H9"/>
<evidence type="ECO:0000313" key="2">
    <source>
        <dbReference type="EMBL" id="KAH8001176.1"/>
    </source>
</evidence>
<proteinExistence type="predicted"/>
<evidence type="ECO:0000256" key="1">
    <source>
        <dbReference type="SAM" id="MobiDB-lite"/>
    </source>
</evidence>